<gene>
    <name evidence="1" type="ORF">FA95DRAFT_1611681</name>
</gene>
<dbReference type="Proteomes" id="UP000814033">
    <property type="component" value="Unassembled WGS sequence"/>
</dbReference>
<evidence type="ECO:0000313" key="1">
    <source>
        <dbReference type="EMBL" id="KAI0040591.1"/>
    </source>
</evidence>
<name>A0ACB8RAG9_9AGAM</name>
<protein>
    <submittedName>
        <fullName evidence="1">Uncharacterized protein</fullName>
    </submittedName>
</protein>
<keyword evidence="2" id="KW-1185">Reference proteome</keyword>
<evidence type="ECO:0000313" key="2">
    <source>
        <dbReference type="Proteomes" id="UP000814033"/>
    </source>
</evidence>
<reference evidence="1" key="1">
    <citation type="submission" date="2021-02" db="EMBL/GenBank/DDBJ databases">
        <authorList>
            <consortium name="DOE Joint Genome Institute"/>
            <person name="Ahrendt S."/>
            <person name="Looney B.P."/>
            <person name="Miyauchi S."/>
            <person name="Morin E."/>
            <person name="Drula E."/>
            <person name="Courty P.E."/>
            <person name="Chicoki N."/>
            <person name="Fauchery L."/>
            <person name="Kohler A."/>
            <person name="Kuo A."/>
            <person name="Labutti K."/>
            <person name="Pangilinan J."/>
            <person name="Lipzen A."/>
            <person name="Riley R."/>
            <person name="Andreopoulos W."/>
            <person name="He G."/>
            <person name="Johnson J."/>
            <person name="Barry K.W."/>
            <person name="Grigoriev I.V."/>
            <person name="Nagy L."/>
            <person name="Hibbett D."/>
            <person name="Henrissat B."/>
            <person name="Matheny P.B."/>
            <person name="Labbe J."/>
            <person name="Martin F."/>
        </authorList>
    </citation>
    <scope>NUCLEOTIDE SEQUENCE</scope>
    <source>
        <strain evidence="1">FP105234-sp</strain>
    </source>
</reference>
<dbReference type="EMBL" id="MU276183">
    <property type="protein sequence ID" value="KAI0040591.1"/>
    <property type="molecule type" value="Genomic_DNA"/>
</dbReference>
<proteinExistence type="predicted"/>
<organism evidence="1 2">
    <name type="scientific">Auriscalpium vulgare</name>
    <dbReference type="NCBI Taxonomy" id="40419"/>
    <lineage>
        <taxon>Eukaryota</taxon>
        <taxon>Fungi</taxon>
        <taxon>Dikarya</taxon>
        <taxon>Basidiomycota</taxon>
        <taxon>Agaricomycotina</taxon>
        <taxon>Agaricomycetes</taxon>
        <taxon>Russulales</taxon>
        <taxon>Auriscalpiaceae</taxon>
        <taxon>Auriscalpium</taxon>
    </lineage>
</organism>
<accession>A0ACB8RAG9</accession>
<sequence length="339" mass="37778">MAARARNPVENPEAKAPSMPEEGLSVGMASLTLTARLPRPPTQSNGNHYLVRGNGQQVEMEAWYRAADASQGVPGVHVRAFNADSNSPQPASDEADHVTPAPVASSEPSSPVKKGECEDSRSEDELRKYVVHRGFIPGLYDREGCISQVVGYGDGEVRYMRCSTEERAVQEWRRALAGREVVALGPETLAERLEQVRAFYVARQRRKQEEAAQKEQEDAMRREKARLEEAARLEREAAAQQELEAAARRKAEEASRRETKASMPQPAAACPHGCREHQRHWYVVFAGTRTGVFPTWNAMAHFVLGVPLNVHCKFPNELAARRAFQQAAEEGHVHIRGRR</sequence>
<comment type="caution">
    <text evidence="1">The sequence shown here is derived from an EMBL/GenBank/DDBJ whole genome shotgun (WGS) entry which is preliminary data.</text>
</comment>
<reference evidence="1" key="2">
    <citation type="journal article" date="2022" name="New Phytol.">
        <title>Evolutionary transition to the ectomycorrhizal habit in the genomes of a hyperdiverse lineage of mushroom-forming fungi.</title>
        <authorList>
            <person name="Looney B."/>
            <person name="Miyauchi S."/>
            <person name="Morin E."/>
            <person name="Drula E."/>
            <person name="Courty P.E."/>
            <person name="Kohler A."/>
            <person name="Kuo A."/>
            <person name="LaButti K."/>
            <person name="Pangilinan J."/>
            <person name="Lipzen A."/>
            <person name="Riley R."/>
            <person name="Andreopoulos W."/>
            <person name="He G."/>
            <person name="Johnson J."/>
            <person name="Nolan M."/>
            <person name="Tritt A."/>
            <person name="Barry K.W."/>
            <person name="Grigoriev I.V."/>
            <person name="Nagy L.G."/>
            <person name="Hibbett D."/>
            <person name="Henrissat B."/>
            <person name="Matheny P.B."/>
            <person name="Labbe J."/>
            <person name="Martin F.M."/>
        </authorList>
    </citation>
    <scope>NUCLEOTIDE SEQUENCE</scope>
    <source>
        <strain evidence="1">FP105234-sp</strain>
    </source>
</reference>